<sequence length="168" mass="19656">MILLLYNVKEYIYQPLKSFNQCTSAGGCENHSIIVMVKTRWQKRWNQREVSIFSCNDAYIYREVKTVEMSTGILGKAANQKGAMLDWVKKIHKEKKLEILVDKDLENSYERVVELEEMVKVALLCTHRPKMSEVVRMVEGDALVERWEASQIVESTKCKPHEFFRPIL</sequence>
<dbReference type="AlphaFoldDB" id="A0A978VIA9"/>
<evidence type="ECO:0000313" key="2">
    <source>
        <dbReference type="Proteomes" id="UP000813462"/>
    </source>
</evidence>
<dbReference type="Gene3D" id="1.10.510.10">
    <property type="entry name" value="Transferase(Phosphotransferase) domain 1"/>
    <property type="match status" value="1"/>
</dbReference>
<comment type="caution">
    <text evidence="1">The sequence shown here is derived from an EMBL/GenBank/DDBJ whole genome shotgun (WGS) entry which is preliminary data.</text>
</comment>
<proteinExistence type="predicted"/>
<organism evidence="1 2">
    <name type="scientific">Ziziphus jujuba var. spinosa</name>
    <dbReference type="NCBI Taxonomy" id="714518"/>
    <lineage>
        <taxon>Eukaryota</taxon>
        <taxon>Viridiplantae</taxon>
        <taxon>Streptophyta</taxon>
        <taxon>Embryophyta</taxon>
        <taxon>Tracheophyta</taxon>
        <taxon>Spermatophyta</taxon>
        <taxon>Magnoliopsida</taxon>
        <taxon>eudicotyledons</taxon>
        <taxon>Gunneridae</taxon>
        <taxon>Pentapetalae</taxon>
        <taxon>rosids</taxon>
        <taxon>fabids</taxon>
        <taxon>Rosales</taxon>
        <taxon>Rhamnaceae</taxon>
        <taxon>Paliureae</taxon>
        <taxon>Ziziphus</taxon>
    </lineage>
</organism>
<dbReference type="EMBL" id="JAEACU010000004">
    <property type="protein sequence ID" value="KAH7532828.1"/>
    <property type="molecule type" value="Genomic_DNA"/>
</dbReference>
<accession>A0A978VIA9</accession>
<reference evidence="1" key="1">
    <citation type="journal article" date="2021" name="Front. Plant Sci.">
        <title>Chromosome-Scale Genome Assembly for Chinese Sour Jujube and Insights Into Its Genome Evolution and Domestication Signature.</title>
        <authorList>
            <person name="Shen L.-Y."/>
            <person name="Luo H."/>
            <person name="Wang X.-L."/>
            <person name="Wang X.-M."/>
            <person name="Qiu X.-J."/>
            <person name="Liu H."/>
            <person name="Zhou S.-S."/>
            <person name="Jia K.-H."/>
            <person name="Nie S."/>
            <person name="Bao Y.-T."/>
            <person name="Zhang R.-G."/>
            <person name="Yun Q.-Z."/>
            <person name="Chai Y.-H."/>
            <person name="Lu J.-Y."/>
            <person name="Li Y."/>
            <person name="Zhao S.-W."/>
            <person name="Mao J.-F."/>
            <person name="Jia S.-G."/>
            <person name="Mao Y.-M."/>
        </authorList>
    </citation>
    <scope>NUCLEOTIDE SEQUENCE</scope>
    <source>
        <strain evidence="1">AT0</strain>
        <tissue evidence="1">Leaf</tissue>
    </source>
</reference>
<dbReference type="Proteomes" id="UP000813462">
    <property type="component" value="Unassembled WGS sequence"/>
</dbReference>
<name>A0A978VIA9_ZIZJJ</name>
<gene>
    <name evidence="1" type="ORF">FEM48_Zijuj04G0063800</name>
</gene>
<evidence type="ECO:0000313" key="1">
    <source>
        <dbReference type="EMBL" id="KAH7532828.1"/>
    </source>
</evidence>
<protein>
    <submittedName>
        <fullName evidence="1">Uncharacterized protein</fullName>
    </submittedName>
</protein>